<dbReference type="AlphaFoldDB" id="A0A6J3M9W1"/>
<dbReference type="GeneID" id="54360719"/>
<keyword evidence="1" id="KW-1185">Reference proteome</keyword>
<proteinExistence type="predicted"/>
<reference evidence="2" key="3">
    <citation type="submission" date="2025-08" db="UniProtKB">
        <authorList>
            <consortium name="RefSeq"/>
        </authorList>
    </citation>
    <scope>IDENTIFICATION</scope>
    <source>
        <strain evidence="2">CBS 342.82</strain>
    </source>
</reference>
<evidence type="ECO:0000313" key="2">
    <source>
        <dbReference type="RefSeq" id="XP_033461862.1"/>
    </source>
</evidence>
<organism evidence="2">
    <name type="scientific">Dissoconium aciculare CBS 342.82</name>
    <dbReference type="NCBI Taxonomy" id="1314786"/>
    <lineage>
        <taxon>Eukaryota</taxon>
        <taxon>Fungi</taxon>
        <taxon>Dikarya</taxon>
        <taxon>Ascomycota</taxon>
        <taxon>Pezizomycotina</taxon>
        <taxon>Dothideomycetes</taxon>
        <taxon>Dothideomycetidae</taxon>
        <taxon>Mycosphaerellales</taxon>
        <taxon>Dissoconiaceae</taxon>
        <taxon>Dissoconium</taxon>
    </lineage>
</organism>
<reference evidence="2" key="2">
    <citation type="submission" date="2020-04" db="EMBL/GenBank/DDBJ databases">
        <authorList>
            <consortium name="NCBI Genome Project"/>
        </authorList>
    </citation>
    <scope>NUCLEOTIDE SEQUENCE</scope>
    <source>
        <strain evidence="2">CBS 342.82</strain>
    </source>
</reference>
<reference evidence="2" key="1">
    <citation type="submission" date="2020-01" db="EMBL/GenBank/DDBJ databases">
        <authorList>
            <consortium name="DOE Joint Genome Institute"/>
            <person name="Haridas S."/>
            <person name="Albert R."/>
            <person name="Binder M."/>
            <person name="Bloem J."/>
            <person name="Labutti K."/>
            <person name="Salamov A."/>
            <person name="Andreopoulos B."/>
            <person name="Baker S.E."/>
            <person name="Barry K."/>
            <person name="Bills G."/>
            <person name="Bluhm B.H."/>
            <person name="Cannon C."/>
            <person name="Castanera R."/>
            <person name="Culley D.E."/>
            <person name="Daum C."/>
            <person name="Ezra D."/>
            <person name="Gonzalez J.B."/>
            <person name="Henrissat B."/>
            <person name="Kuo A."/>
            <person name="Liang C."/>
            <person name="Lipzen A."/>
            <person name="Lutzoni F."/>
            <person name="Magnuson J."/>
            <person name="Mondo S."/>
            <person name="Nolan M."/>
            <person name="Ohm R."/>
            <person name="Pangilinan J."/>
            <person name="Park H.-J."/>
            <person name="Ramirez L."/>
            <person name="Alfaro M."/>
            <person name="Sun H."/>
            <person name="Tritt A."/>
            <person name="Yoshinaga Y."/>
            <person name="Zwiers L.-H."/>
            <person name="Turgeon B.G."/>
            <person name="Goodwin S.B."/>
            <person name="Spatafora J.W."/>
            <person name="Crous P.W."/>
            <person name="Grigoriev I.V."/>
        </authorList>
    </citation>
    <scope>NUCLEOTIDE SEQUENCE</scope>
    <source>
        <strain evidence="2">CBS 342.82</strain>
    </source>
</reference>
<evidence type="ECO:0000313" key="1">
    <source>
        <dbReference type="Proteomes" id="UP000504637"/>
    </source>
</evidence>
<dbReference type="RefSeq" id="XP_033461862.1">
    <property type="nucleotide sequence ID" value="XM_033602919.1"/>
</dbReference>
<name>A0A6J3M9W1_9PEZI</name>
<protein>
    <submittedName>
        <fullName evidence="2">Uncharacterized protein</fullName>
    </submittedName>
</protein>
<accession>A0A6J3M9W1</accession>
<dbReference type="Proteomes" id="UP000504637">
    <property type="component" value="Unplaced"/>
</dbReference>
<sequence>MVQHQRFTADGLNSVVADAKVSLVDEKRGGVDLTSGVIRRLPANVRYPDDLVPGTRMIGIAAAPSLKLLNELVEAVLAGQKSTQDVDDIHHTVRSQAGFDNMCYAVRGIFDIRGRLRDKHGELAADMPKGAAVALTSCRSCGTLRKMLSVTFGLMAQFQLSQALG</sequence>
<gene>
    <name evidence="2" type="ORF">K489DRAFT_368061</name>
</gene>